<name>A0A1S6J0H2_9FIRM</name>
<comment type="similarity">
    <text evidence="2">Belongs to the class-III pyridine nucleotide-disulfide oxidoreductase family.</text>
</comment>
<dbReference type="InterPro" id="IPR050260">
    <property type="entry name" value="FAD-bd_OxRdtase"/>
</dbReference>
<keyword evidence="4" id="KW-0274">FAD</keyword>
<dbReference type="SUPFAM" id="SSF52821">
    <property type="entry name" value="Rhodanese/Cell cycle control phosphatase"/>
    <property type="match status" value="1"/>
</dbReference>
<dbReference type="SUPFAM" id="SSF55424">
    <property type="entry name" value="FAD/NAD-linked reductases, dimerisation (C-terminal) domain"/>
    <property type="match status" value="1"/>
</dbReference>
<protein>
    <submittedName>
        <fullName evidence="8">Pyridine nucleotide-disulfide oxidoreductase</fullName>
    </submittedName>
</protein>
<dbReference type="PROSITE" id="PS50206">
    <property type="entry name" value="RHODANESE_3"/>
    <property type="match status" value="1"/>
</dbReference>
<dbReference type="InterPro" id="IPR036873">
    <property type="entry name" value="Rhodanese-like_dom_sf"/>
</dbReference>
<gene>
    <name evidence="8" type="ORF">B0537_04960</name>
</gene>
<feature type="domain" description="Rhodanese" evidence="7">
    <location>
        <begin position="481"/>
        <end position="568"/>
    </location>
</feature>
<evidence type="ECO:0000259" key="7">
    <source>
        <dbReference type="PROSITE" id="PS50206"/>
    </source>
</evidence>
<proteinExistence type="inferred from homology"/>
<reference evidence="8 9" key="1">
    <citation type="journal article" date="2016" name="Int. J. Syst. Evol. Microbiol.">
        <title>Desulfotomaculum ferrireducens sp. nov., a moderately thermophilic sulfate-reducing and dissimilatory Fe(III)-reducing bacterium isolated from compost.</title>
        <authorList>
            <person name="Yang G."/>
            <person name="Guo J."/>
            <person name="Zhuang L."/>
            <person name="Yuan Y."/>
            <person name="Zhou S."/>
        </authorList>
    </citation>
    <scope>NUCLEOTIDE SEQUENCE [LARGE SCALE GENOMIC DNA]</scope>
    <source>
        <strain evidence="8 9">GSS09</strain>
    </source>
</reference>
<dbReference type="InterPro" id="IPR023753">
    <property type="entry name" value="FAD/NAD-binding_dom"/>
</dbReference>
<dbReference type="InterPro" id="IPR004099">
    <property type="entry name" value="Pyr_nucl-diS_OxRdtase_dimer"/>
</dbReference>
<dbReference type="STRING" id="1833852.B0537_04960"/>
<evidence type="ECO:0000256" key="2">
    <source>
        <dbReference type="ARBA" id="ARBA00009130"/>
    </source>
</evidence>
<evidence type="ECO:0000256" key="4">
    <source>
        <dbReference type="ARBA" id="ARBA00022827"/>
    </source>
</evidence>
<keyword evidence="6" id="KW-0676">Redox-active center</keyword>
<dbReference type="PRINTS" id="PR00411">
    <property type="entry name" value="PNDRDTASEI"/>
</dbReference>
<dbReference type="Gene3D" id="3.50.50.60">
    <property type="entry name" value="FAD/NAD(P)-binding domain"/>
    <property type="match status" value="2"/>
</dbReference>
<evidence type="ECO:0000256" key="5">
    <source>
        <dbReference type="ARBA" id="ARBA00023002"/>
    </source>
</evidence>
<dbReference type="Pfam" id="PF07992">
    <property type="entry name" value="Pyr_redox_2"/>
    <property type="match status" value="1"/>
</dbReference>
<dbReference type="OrthoDB" id="9802028at2"/>
<keyword evidence="9" id="KW-1185">Reference proteome</keyword>
<dbReference type="SUPFAM" id="SSF51905">
    <property type="entry name" value="FAD/NAD(P)-binding domain"/>
    <property type="match status" value="1"/>
</dbReference>
<evidence type="ECO:0000313" key="8">
    <source>
        <dbReference type="EMBL" id="AQS60508.1"/>
    </source>
</evidence>
<dbReference type="InterPro" id="IPR016156">
    <property type="entry name" value="FAD/NAD-linked_Rdtase_dimer_sf"/>
</dbReference>
<dbReference type="Pfam" id="PF00581">
    <property type="entry name" value="Rhodanese"/>
    <property type="match status" value="1"/>
</dbReference>
<organism evidence="8 9">
    <name type="scientific">Desulforamulus ferrireducens</name>
    <dbReference type="NCBI Taxonomy" id="1833852"/>
    <lineage>
        <taxon>Bacteria</taxon>
        <taxon>Bacillati</taxon>
        <taxon>Bacillota</taxon>
        <taxon>Clostridia</taxon>
        <taxon>Eubacteriales</taxon>
        <taxon>Peptococcaceae</taxon>
        <taxon>Desulforamulus</taxon>
    </lineage>
</organism>
<evidence type="ECO:0000256" key="6">
    <source>
        <dbReference type="ARBA" id="ARBA00023284"/>
    </source>
</evidence>
<comment type="cofactor">
    <cofactor evidence="1">
        <name>FAD</name>
        <dbReference type="ChEBI" id="CHEBI:57692"/>
    </cofactor>
</comment>
<dbReference type="PANTHER" id="PTHR43429">
    <property type="entry name" value="PYRIDINE NUCLEOTIDE-DISULFIDE OXIDOREDUCTASE DOMAIN-CONTAINING"/>
    <property type="match status" value="1"/>
</dbReference>
<evidence type="ECO:0000256" key="1">
    <source>
        <dbReference type="ARBA" id="ARBA00001974"/>
    </source>
</evidence>
<dbReference type="KEGG" id="dfg:B0537_04960"/>
<dbReference type="Pfam" id="PF02852">
    <property type="entry name" value="Pyr_redox_dim"/>
    <property type="match status" value="1"/>
</dbReference>
<dbReference type="Gene3D" id="3.40.250.10">
    <property type="entry name" value="Rhodanese-like domain"/>
    <property type="match status" value="1"/>
</dbReference>
<dbReference type="InterPro" id="IPR001763">
    <property type="entry name" value="Rhodanese-like_dom"/>
</dbReference>
<dbReference type="InterPro" id="IPR036188">
    <property type="entry name" value="FAD/NAD-bd_sf"/>
</dbReference>
<evidence type="ECO:0000313" key="9">
    <source>
        <dbReference type="Proteomes" id="UP000189464"/>
    </source>
</evidence>
<dbReference type="AlphaFoldDB" id="A0A1S6J0H2"/>
<dbReference type="Proteomes" id="UP000189464">
    <property type="component" value="Chromosome"/>
</dbReference>
<dbReference type="PANTHER" id="PTHR43429:SF1">
    <property type="entry name" value="NAD(P)H SULFUR OXIDOREDUCTASE (COA-DEPENDENT)"/>
    <property type="match status" value="1"/>
</dbReference>
<dbReference type="PRINTS" id="PR00368">
    <property type="entry name" value="FADPNR"/>
</dbReference>
<dbReference type="EMBL" id="CP019698">
    <property type="protein sequence ID" value="AQS60508.1"/>
    <property type="molecule type" value="Genomic_DNA"/>
</dbReference>
<keyword evidence="5" id="KW-0560">Oxidoreductase</keyword>
<evidence type="ECO:0000256" key="3">
    <source>
        <dbReference type="ARBA" id="ARBA00022630"/>
    </source>
</evidence>
<dbReference type="GO" id="GO:0016491">
    <property type="term" value="F:oxidoreductase activity"/>
    <property type="evidence" value="ECO:0007669"/>
    <property type="project" value="UniProtKB-KW"/>
</dbReference>
<dbReference type="CDD" id="cd00158">
    <property type="entry name" value="RHOD"/>
    <property type="match status" value="1"/>
</dbReference>
<dbReference type="SMART" id="SM00450">
    <property type="entry name" value="RHOD"/>
    <property type="match status" value="1"/>
</dbReference>
<sequence>MGEQLLSGKKILIIGGVAAGPKTAARARRLDPEAQITILEKGRHISYAGCGMPFYLSGQIHDFDHLYSTAYGVKRDPAFFKAERGVDVLLGMEAISIDRANKKVVARNVETGEETVFEYDKLVLGTGSYPITPPIENLDLKGVYRLNHLTDAQVIKQAMDAGEVNDVVIIGTGFIGMEALDAVFSPMRTVTVVEFKETLLPGILDPDMGKLLYKQLYEQGIEGRFGEKVLRLEGEDGKVTRVITDKGAIDADAVILAVGVRPNVKLAQEAGLTIGETGAISVNEYMQTSDPDIYALGDCVENTHLITGKKVFAPMATYANRQGRVVGDNVTGGKSTFKGILGTGVLHCMNMNVARTGLGEVQAKALGYDVETVRVSTFDMTHYHPNSKKVLFKMIVDKNTRKILGIQGIGQGEVAKRIDVVATMINYGGTLDDLLELDLGYAPPFSTPIDPMVHTGNTLKNKLAGVAKTYSPEEVQAKLERGEDFLLLDVRTPQQFNMRHIEDDRVQQLTLGELRDKLDQVPRDKEIVTVCVMGSRAYEAARILEGAGFKDVKFMEAGMEGWPFDMDE</sequence>
<accession>A0A1S6J0H2</accession>
<keyword evidence="3" id="KW-0285">Flavoprotein</keyword>